<evidence type="ECO:0000259" key="1">
    <source>
        <dbReference type="Pfam" id="PF00117"/>
    </source>
</evidence>
<dbReference type="PANTHER" id="PTHR42695:SF5">
    <property type="entry name" value="GLUTAMINE AMIDOTRANSFERASE YLR126C-RELATED"/>
    <property type="match status" value="1"/>
</dbReference>
<name>A0ABP5D2L7_9ACTN</name>
<evidence type="ECO:0000313" key="2">
    <source>
        <dbReference type="EMBL" id="GAA1972302.1"/>
    </source>
</evidence>
<dbReference type="Proteomes" id="UP001499854">
    <property type="component" value="Unassembled WGS sequence"/>
</dbReference>
<comment type="caution">
    <text evidence="2">The sequence shown here is derived from an EMBL/GenBank/DDBJ whole genome shotgun (WGS) entry which is preliminary data.</text>
</comment>
<dbReference type="SUPFAM" id="SSF52317">
    <property type="entry name" value="Class I glutamine amidotransferase-like"/>
    <property type="match status" value="1"/>
</dbReference>
<proteinExistence type="predicted"/>
<dbReference type="InterPro" id="IPR017926">
    <property type="entry name" value="GATASE"/>
</dbReference>
<dbReference type="InterPro" id="IPR029062">
    <property type="entry name" value="Class_I_gatase-like"/>
</dbReference>
<dbReference type="EMBL" id="BAAAQM010000018">
    <property type="protein sequence ID" value="GAA1972302.1"/>
    <property type="molecule type" value="Genomic_DNA"/>
</dbReference>
<dbReference type="PROSITE" id="PS51273">
    <property type="entry name" value="GATASE_TYPE_1"/>
    <property type="match status" value="1"/>
</dbReference>
<dbReference type="Gene3D" id="3.40.50.880">
    <property type="match status" value="1"/>
</dbReference>
<protein>
    <recommendedName>
        <fullName evidence="1">Glutamine amidotransferase domain-containing protein</fullName>
    </recommendedName>
</protein>
<reference evidence="3" key="1">
    <citation type="journal article" date="2019" name="Int. J. Syst. Evol. Microbiol.">
        <title>The Global Catalogue of Microorganisms (GCM) 10K type strain sequencing project: providing services to taxonomists for standard genome sequencing and annotation.</title>
        <authorList>
            <consortium name="The Broad Institute Genomics Platform"/>
            <consortium name="The Broad Institute Genome Sequencing Center for Infectious Disease"/>
            <person name="Wu L."/>
            <person name="Ma J."/>
        </authorList>
    </citation>
    <scope>NUCLEOTIDE SEQUENCE [LARGE SCALE GENOMIC DNA]</scope>
    <source>
        <strain evidence="3">JCM 16013</strain>
    </source>
</reference>
<organism evidence="2 3">
    <name type="scientific">Catenulispora subtropica</name>
    <dbReference type="NCBI Taxonomy" id="450798"/>
    <lineage>
        <taxon>Bacteria</taxon>
        <taxon>Bacillati</taxon>
        <taxon>Actinomycetota</taxon>
        <taxon>Actinomycetes</taxon>
        <taxon>Catenulisporales</taxon>
        <taxon>Catenulisporaceae</taxon>
        <taxon>Catenulispora</taxon>
    </lineage>
</organism>
<dbReference type="RefSeq" id="WP_344658080.1">
    <property type="nucleotide sequence ID" value="NZ_BAAAQM010000018.1"/>
</dbReference>
<keyword evidence="3" id="KW-1185">Reference proteome</keyword>
<dbReference type="CDD" id="cd01741">
    <property type="entry name" value="GATase1_1"/>
    <property type="match status" value="1"/>
</dbReference>
<gene>
    <name evidence="2" type="ORF">GCM10009838_34820</name>
</gene>
<dbReference type="PANTHER" id="PTHR42695">
    <property type="entry name" value="GLUTAMINE AMIDOTRANSFERASE YLR126C-RELATED"/>
    <property type="match status" value="1"/>
</dbReference>
<feature type="domain" description="Glutamine amidotransferase" evidence="1">
    <location>
        <begin position="21"/>
        <end position="179"/>
    </location>
</feature>
<dbReference type="InterPro" id="IPR044992">
    <property type="entry name" value="ChyE-like"/>
</dbReference>
<sequence length="262" mass="27652">MRILIIQHEDGTGPGLVGDRLAALGAELDLRHPWNGEDLPADLSGHDALIVLGGAQAAYEPIGWWPPVFELLREAVRRDLPTLAICLGAQLLAVACGGEVRRAARSEVGLCTPVRYPTPDDLFDTLPVGARTVQWHGDEISVLPDGAVPLMHCADGFPHQAYRMGSRVWAVQFHPEVLAAETRLWSVSDPIIDAEAVLDDIAAAENELRRVWGAFSERWYALAADPAIASAAPAPPAASAATALSAAPTATAGSAATAEPVS</sequence>
<evidence type="ECO:0000313" key="3">
    <source>
        <dbReference type="Proteomes" id="UP001499854"/>
    </source>
</evidence>
<dbReference type="Pfam" id="PF00117">
    <property type="entry name" value="GATase"/>
    <property type="match status" value="1"/>
</dbReference>
<accession>A0ABP5D2L7</accession>